<feature type="region of interest" description="Disordered" evidence="1">
    <location>
        <begin position="41"/>
        <end position="87"/>
    </location>
</feature>
<evidence type="ECO:0000256" key="1">
    <source>
        <dbReference type="SAM" id="MobiDB-lite"/>
    </source>
</evidence>
<dbReference type="EMBL" id="JAWPEI010000022">
    <property type="protein sequence ID" value="KAK4707237.1"/>
    <property type="molecule type" value="Genomic_DNA"/>
</dbReference>
<feature type="compositionally biased region" description="Polar residues" evidence="1">
    <location>
        <begin position="41"/>
        <end position="54"/>
    </location>
</feature>
<evidence type="ECO:0008006" key="4">
    <source>
        <dbReference type="Google" id="ProtNLM"/>
    </source>
</evidence>
<sequence length="147" mass="16848">MTTQKFASLNDIFEAANEVEWELKEEKVPKYRGISSSNTWIKENEGDQTSSGWNKSKDFKKPYENKPFEGNSPKYPRREGGNKDPTMFPKAIQCQKCIGWGHMMRECTNQFNVLVQGGAMYLGERVDQEAGCEEETQEDGEFEGDKD</sequence>
<feature type="compositionally biased region" description="Acidic residues" evidence="1">
    <location>
        <begin position="130"/>
        <end position="147"/>
    </location>
</feature>
<evidence type="ECO:0000313" key="2">
    <source>
        <dbReference type="EMBL" id="KAK4707237.1"/>
    </source>
</evidence>
<feature type="region of interest" description="Disordered" evidence="1">
    <location>
        <begin position="126"/>
        <end position="147"/>
    </location>
</feature>
<reference evidence="2 3" key="1">
    <citation type="submission" date="2023-10" db="EMBL/GenBank/DDBJ databases">
        <title>Genome-Wide Identification Analysis in wild type Solanum Pinnatisectum Reveals Some Genes Defensing Phytophthora Infestans.</title>
        <authorList>
            <person name="Sun C."/>
        </authorList>
    </citation>
    <scope>NUCLEOTIDE SEQUENCE [LARGE SCALE GENOMIC DNA]</scope>
    <source>
        <strain evidence="2">LQN</strain>
        <tissue evidence="2">Leaf</tissue>
    </source>
</reference>
<comment type="caution">
    <text evidence="2">The sequence shown here is derived from an EMBL/GenBank/DDBJ whole genome shotgun (WGS) entry which is preliminary data.</text>
</comment>
<gene>
    <name evidence="2" type="ORF">R3W88_033209</name>
</gene>
<proteinExistence type="predicted"/>
<keyword evidence="3" id="KW-1185">Reference proteome</keyword>
<dbReference type="AlphaFoldDB" id="A0AAV9K1Z8"/>
<accession>A0AAV9K1Z8</accession>
<feature type="compositionally biased region" description="Basic and acidic residues" evidence="1">
    <location>
        <begin position="55"/>
        <end position="67"/>
    </location>
</feature>
<name>A0AAV9K1Z8_9SOLN</name>
<protein>
    <recommendedName>
        <fullName evidence="4">CCHC-type domain-containing protein</fullName>
    </recommendedName>
</protein>
<dbReference type="Proteomes" id="UP001311915">
    <property type="component" value="Unassembled WGS sequence"/>
</dbReference>
<organism evidence="2 3">
    <name type="scientific">Solanum pinnatisectum</name>
    <name type="common">tansyleaf nightshade</name>
    <dbReference type="NCBI Taxonomy" id="50273"/>
    <lineage>
        <taxon>Eukaryota</taxon>
        <taxon>Viridiplantae</taxon>
        <taxon>Streptophyta</taxon>
        <taxon>Embryophyta</taxon>
        <taxon>Tracheophyta</taxon>
        <taxon>Spermatophyta</taxon>
        <taxon>Magnoliopsida</taxon>
        <taxon>eudicotyledons</taxon>
        <taxon>Gunneridae</taxon>
        <taxon>Pentapetalae</taxon>
        <taxon>asterids</taxon>
        <taxon>lamiids</taxon>
        <taxon>Solanales</taxon>
        <taxon>Solanaceae</taxon>
        <taxon>Solanoideae</taxon>
        <taxon>Solaneae</taxon>
        <taxon>Solanum</taxon>
    </lineage>
</organism>
<evidence type="ECO:0000313" key="3">
    <source>
        <dbReference type="Proteomes" id="UP001311915"/>
    </source>
</evidence>